<reference evidence="1" key="1">
    <citation type="submission" date="2023-05" db="EMBL/GenBank/DDBJ databases">
        <authorList>
            <person name="Stuckert A."/>
        </authorList>
    </citation>
    <scope>NUCLEOTIDE SEQUENCE</scope>
</reference>
<sequence>MIDHDPQYLIELNGNKKSQELFVSVLARLDNLGLRHGAVVMKLYNPEEEESIEGLDGDELLRTISGYHIIAPRYRWRRSR</sequence>
<evidence type="ECO:0000313" key="2">
    <source>
        <dbReference type="Proteomes" id="UP001162483"/>
    </source>
</evidence>
<comment type="caution">
    <text evidence="1">The sequence shown here is derived from an EMBL/GenBank/DDBJ whole genome shotgun (WGS) entry which is preliminary data.</text>
</comment>
<gene>
    <name evidence="1" type="ORF">SPARVUS_LOCUS5701920</name>
</gene>
<accession>A0ABN9CUF0</accession>
<dbReference type="Proteomes" id="UP001162483">
    <property type="component" value="Unassembled WGS sequence"/>
</dbReference>
<name>A0ABN9CUF0_9NEOB</name>
<dbReference type="EMBL" id="CATNWA010012293">
    <property type="protein sequence ID" value="CAI9563136.1"/>
    <property type="molecule type" value="Genomic_DNA"/>
</dbReference>
<proteinExistence type="predicted"/>
<organism evidence="1 2">
    <name type="scientific">Staurois parvus</name>
    <dbReference type="NCBI Taxonomy" id="386267"/>
    <lineage>
        <taxon>Eukaryota</taxon>
        <taxon>Metazoa</taxon>
        <taxon>Chordata</taxon>
        <taxon>Craniata</taxon>
        <taxon>Vertebrata</taxon>
        <taxon>Euteleostomi</taxon>
        <taxon>Amphibia</taxon>
        <taxon>Batrachia</taxon>
        <taxon>Anura</taxon>
        <taxon>Neobatrachia</taxon>
        <taxon>Ranoidea</taxon>
        <taxon>Ranidae</taxon>
        <taxon>Staurois</taxon>
    </lineage>
</organism>
<protein>
    <submittedName>
        <fullName evidence="1">Uncharacterized protein</fullName>
    </submittedName>
</protein>
<feature type="non-terminal residue" evidence="1">
    <location>
        <position position="80"/>
    </location>
</feature>
<keyword evidence="2" id="KW-1185">Reference proteome</keyword>
<evidence type="ECO:0000313" key="1">
    <source>
        <dbReference type="EMBL" id="CAI9563136.1"/>
    </source>
</evidence>